<accession>A0A0K2Y8I8</accession>
<gene>
    <name evidence="1" type="ORF">HHE01_13030</name>
</gene>
<evidence type="ECO:0000313" key="1">
    <source>
        <dbReference type="EMBL" id="CRI34457.1"/>
    </source>
</evidence>
<organism evidence="1 2">
    <name type="scientific">Helicobacter heilmannii</name>
    <dbReference type="NCBI Taxonomy" id="35817"/>
    <lineage>
        <taxon>Bacteria</taxon>
        <taxon>Pseudomonadati</taxon>
        <taxon>Campylobacterota</taxon>
        <taxon>Epsilonproteobacteria</taxon>
        <taxon>Campylobacterales</taxon>
        <taxon>Helicobacteraceae</taxon>
        <taxon>Helicobacter</taxon>
    </lineage>
</organism>
<sequence>MSRIFSIKILSKFKSPNYRLKTVLSQGKSAYLAQPSLLVLSLL</sequence>
<dbReference type="EMBL" id="CDMK01000001">
    <property type="protein sequence ID" value="CRI34457.1"/>
    <property type="molecule type" value="Genomic_DNA"/>
</dbReference>
<reference evidence="2" key="1">
    <citation type="submission" date="2014-12" db="EMBL/GenBank/DDBJ databases">
        <authorList>
            <person name="Smet A."/>
        </authorList>
    </citation>
    <scope>NUCLEOTIDE SEQUENCE [LARGE SCALE GENOMIC DNA]</scope>
</reference>
<name>A0A0K2Y8I8_HELHE</name>
<keyword evidence="2" id="KW-1185">Reference proteome</keyword>
<dbReference type="Proteomes" id="UP000046090">
    <property type="component" value="Unassembled WGS sequence"/>
</dbReference>
<protein>
    <submittedName>
        <fullName evidence="1">Uncharacterized protein</fullName>
    </submittedName>
</protein>
<dbReference type="AlphaFoldDB" id="A0A0K2Y8I8"/>
<evidence type="ECO:0000313" key="2">
    <source>
        <dbReference type="Proteomes" id="UP000046090"/>
    </source>
</evidence>
<proteinExistence type="predicted"/>